<gene>
    <name evidence="1" type="ORF">CC78DRAFT_310704</name>
</gene>
<protein>
    <submittedName>
        <fullName evidence="1">Uncharacterized protein</fullName>
    </submittedName>
</protein>
<proteinExistence type="predicted"/>
<dbReference type="Proteomes" id="UP000800093">
    <property type="component" value="Unassembled WGS sequence"/>
</dbReference>
<name>A0A9P4K6J9_9PLEO</name>
<comment type="caution">
    <text evidence="1">The sequence shown here is derived from an EMBL/GenBank/DDBJ whole genome shotgun (WGS) entry which is preliminary data.</text>
</comment>
<reference evidence="2" key="1">
    <citation type="journal article" date="2020" name="Stud. Mycol.">
        <title>101 Dothideomycetes genomes: A test case for predicting lifestyles and emergence of pathogens.</title>
        <authorList>
            <person name="Haridas S."/>
            <person name="Albert R."/>
            <person name="Binder M."/>
            <person name="Bloem J."/>
            <person name="LaButti K."/>
            <person name="Salamov A."/>
            <person name="Andreopoulos B."/>
            <person name="Baker S."/>
            <person name="Barry K."/>
            <person name="Bills G."/>
            <person name="Bluhm B."/>
            <person name="Cannon C."/>
            <person name="Castanera R."/>
            <person name="Culley D."/>
            <person name="Daum C."/>
            <person name="Ezra D."/>
            <person name="Gonzalez J."/>
            <person name="Henrissat B."/>
            <person name="Kuo A."/>
            <person name="Liang C."/>
            <person name="Lipzen A."/>
            <person name="Lutzoni F."/>
            <person name="Magnuson J."/>
            <person name="Mondo S."/>
            <person name="Nolan M."/>
            <person name="Ohm R."/>
            <person name="Pangilinan J."/>
            <person name="Park H.-J."/>
            <person name="Ramirez L."/>
            <person name="Alfaro M."/>
            <person name="Sun H."/>
            <person name="Tritt A."/>
            <person name="Yoshinaga Y."/>
            <person name="Zwiers L.-H."/>
            <person name="Turgeon B."/>
            <person name="Goodwin S."/>
            <person name="Spatafora J."/>
            <person name="Crous P."/>
            <person name="Grigoriev I."/>
        </authorList>
    </citation>
    <scope>NUCLEOTIDE SEQUENCE [LARGE SCALE GENOMIC DNA]</scope>
    <source>
        <strain evidence="2">CBS 304.66</strain>
    </source>
</reference>
<keyword evidence="2" id="KW-1185">Reference proteome</keyword>
<sequence length="158" mass="18086">MLVNDRRRGTRMLDLHIDTTTHGTTVISQFAQLQVYYPSIGPVGLDKAAQTVSCRNKLIVHAHFWCFDIYRGRLDYSWIDSLGMLKGSTNPDICLLIFKLLIIYKFYLFLLKLATHKICTVWPRCNVLSPITQVSIHYRTISNNIMQDTALNSGCKCS</sequence>
<dbReference type="AlphaFoldDB" id="A0A9P4K6J9"/>
<accession>A0A9P4K6J9</accession>
<evidence type="ECO:0000313" key="1">
    <source>
        <dbReference type="EMBL" id="KAF2262731.1"/>
    </source>
</evidence>
<dbReference type="EMBL" id="ML986637">
    <property type="protein sequence ID" value="KAF2262731.1"/>
    <property type="molecule type" value="Genomic_DNA"/>
</dbReference>
<organism evidence="1 2">
    <name type="scientific">Lojkania enalia</name>
    <dbReference type="NCBI Taxonomy" id="147567"/>
    <lineage>
        <taxon>Eukaryota</taxon>
        <taxon>Fungi</taxon>
        <taxon>Dikarya</taxon>
        <taxon>Ascomycota</taxon>
        <taxon>Pezizomycotina</taxon>
        <taxon>Dothideomycetes</taxon>
        <taxon>Pleosporomycetidae</taxon>
        <taxon>Pleosporales</taxon>
        <taxon>Pleosporales incertae sedis</taxon>
        <taxon>Lojkania</taxon>
    </lineage>
</organism>
<evidence type="ECO:0000313" key="2">
    <source>
        <dbReference type="Proteomes" id="UP000800093"/>
    </source>
</evidence>